<dbReference type="NCBIfam" id="TIGR01981">
    <property type="entry name" value="sufD"/>
    <property type="match status" value="1"/>
</dbReference>
<evidence type="ECO:0000259" key="3">
    <source>
        <dbReference type="Pfam" id="PF19295"/>
    </source>
</evidence>
<name>A0A8X8IHK3_9BACT</name>
<protein>
    <submittedName>
        <fullName evidence="4">Iron-regulated ABC transporter permease protein SufD</fullName>
    </submittedName>
</protein>
<dbReference type="Pfam" id="PF19295">
    <property type="entry name" value="SufBD_N"/>
    <property type="match status" value="1"/>
</dbReference>
<dbReference type="InterPro" id="IPR000825">
    <property type="entry name" value="SUF_FeS_clus_asmbl_SufBD_core"/>
</dbReference>
<feature type="domain" description="SUF system FeS cluster assembly SufBD N-terminal" evidence="3">
    <location>
        <begin position="5"/>
        <end position="166"/>
    </location>
</feature>
<evidence type="ECO:0000256" key="1">
    <source>
        <dbReference type="ARBA" id="ARBA00043967"/>
    </source>
</evidence>
<sequence>MNTQYYQDHFTRLQAATRPGHLHARREEAFRDFSRLGIPTTRNEEWKYTRISGLFNKEWHLPLLQEKTITENDLHAVRLPGYETASELVFVNGFFSFALSNIRSESLTVLPLEEAAANGYNEIVSAHFGHSSGYIKDGIHALNTAFTEGGVFIHLRKTKHEKQPVYIYHLTTAEHEPGFTQPRSLVYLGEQAEMQLVETSMCLGQQDSLNSQVIEIVLEEAAVLEYYKIQHDHDNASQVNTTHIRQVGKSYSHTVTLSLNGNMVRNNLNVVLEASHSEAHLYGLYFPKGKSHIDNHTIVDNRVPHCESNELYKGILDEQGTGVFNGKIFVRQPAQKTNAFQSNKNVLLSDTAAINTKPQLEIFADDVKCSHGCTVGRLSEEGLFYLQSRGIPEKTAQSMLLHGFAEDVLEKIKLEPIRRYADALVAARLEYDIV</sequence>
<feature type="domain" description="SUF system FeS cluster assembly SufBD core" evidence="2">
    <location>
        <begin position="176"/>
        <end position="404"/>
    </location>
</feature>
<dbReference type="SUPFAM" id="SSF101960">
    <property type="entry name" value="Stabilizer of iron transporter SufD"/>
    <property type="match status" value="1"/>
</dbReference>
<dbReference type="Proteomes" id="UP000198711">
    <property type="component" value="Unassembled WGS sequence"/>
</dbReference>
<proteinExistence type="inferred from homology"/>
<comment type="caution">
    <text evidence="4">The sequence shown here is derived from an EMBL/GenBank/DDBJ whole genome shotgun (WGS) entry which is preliminary data.</text>
</comment>
<dbReference type="AlphaFoldDB" id="A0A8X8IHK3"/>
<gene>
    <name evidence="4" type="ORF">SAMN05444410_112106</name>
</gene>
<accession>A0A8X8IHK3</accession>
<dbReference type="InterPro" id="IPR045595">
    <property type="entry name" value="SufBD_N"/>
</dbReference>
<dbReference type="RefSeq" id="WP_092725279.1">
    <property type="nucleotide sequence ID" value="NZ_FNNO01000012.1"/>
</dbReference>
<dbReference type="InterPro" id="IPR037284">
    <property type="entry name" value="SUF_FeS_clus_asmbl_SufBD_sf"/>
</dbReference>
<dbReference type="InterPro" id="IPR011542">
    <property type="entry name" value="SUF_FeS_clus_asmbl_SufD"/>
</dbReference>
<dbReference type="Pfam" id="PF01458">
    <property type="entry name" value="SUFBD_core"/>
    <property type="match status" value="1"/>
</dbReference>
<dbReference type="PANTHER" id="PTHR43575">
    <property type="entry name" value="PROTEIN ABCI7, CHLOROPLASTIC"/>
    <property type="match status" value="1"/>
</dbReference>
<dbReference type="InterPro" id="IPR055346">
    <property type="entry name" value="Fe-S_cluster_assembly_SufBD"/>
</dbReference>
<evidence type="ECO:0000313" key="4">
    <source>
        <dbReference type="EMBL" id="SDX29015.1"/>
    </source>
</evidence>
<dbReference type="GO" id="GO:0016226">
    <property type="term" value="P:iron-sulfur cluster assembly"/>
    <property type="evidence" value="ECO:0007669"/>
    <property type="project" value="InterPro"/>
</dbReference>
<organism evidence="4 5">
    <name type="scientific">Hydrobacter penzbergensis</name>
    <dbReference type="NCBI Taxonomy" id="1235997"/>
    <lineage>
        <taxon>Bacteria</taxon>
        <taxon>Pseudomonadati</taxon>
        <taxon>Bacteroidota</taxon>
        <taxon>Chitinophagia</taxon>
        <taxon>Chitinophagales</taxon>
        <taxon>Chitinophagaceae</taxon>
        <taxon>Hydrobacter</taxon>
    </lineage>
</organism>
<reference evidence="4 5" key="1">
    <citation type="submission" date="2016-10" db="EMBL/GenBank/DDBJ databases">
        <authorList>
            <person name="Varghese N."/>
            <person name="Submissions S."/>
        </authorList>
    </citation>
    <scope>NUCLEOTIDE SEQUENCE [LARGE SCALE GENOMIC DNA]</scope>
    <source>
        <strain evidence="4 5">DSM 25353</strain>
    </source>
</reference>
<comment type="similarity">
    <text evidence="1">Belongs to the iron-sulfur cluster assembly SufBD family.</text>
</comment>
<dbReference type="EMBL" id="FNNO01000012">
    <property type="protein sequence ID" value="SDX29015.1"/>
    <property type="molecule type" value="Genomic_DNA"/>
</dbReference>
<keyword evidence="5" id="KW-1185">Reference proteome</keyword>
<evidence type="ECO:0000313" key="5">
    <source>
        <dbReference type="Proteomes" id="UP000198711"/>
    </source>
</evidence>
<dbReference type="PANTHER" id="PTHR43575:SF1">
    <property type="entry name" value="PROTEIN ABCI7, CHLOROPLASTIC"/>
    <property type="match status" value="1"/>
</dbReference>
<evidence type="ECO:0000259" key="2">
    <source>
        <dbReference type="Pfam" id="PF01458"/>
    </source>
</evidence>